<name>A0A5C4R3K2_9RHOB</name>
<keyword evidence="3" id="KW-1185">Reference proteome</keyword>
<proteinExistence type="predicted"/>
<dbReference type="PROSITE" id="PS50830">
    <property type="entry name" value="TNASE_3"/>
    <property type="match status" value="1"/>
</dbReference>
<evidence type="ECO:0000259" key="1">
    <source>
        <dbReference type="PROSITE" id="PS50830"/>
    </source>
</evidence>
<accession>A0A5C4R3K2</accession>
<dbReference type="PANTHER" id="PTHR12302">
    <property type="entry name" value="EBNA2 BINDING PROTEIN P100"/>
    <property type="match status" value="1"/>
</dbReference>
<gene>
    <name evidence="2" type="ORF">FHD67_15610</name>
</gene>
<protein>
    <submittedName>
        <fullName evidence="2">Thermonuclease family protein</fullName>
    </submittedName>
</protein>
<feature type="domain" description="TNase-like" evidence="1">
    <location>
        <begin position="20"/>
        <end position="135"/>
    </location>
</feature>
<dbReference type="InterPro" id="IPR035437">
    <property type="entry name" value="SNase_OB-fold_sf"/>
</dbReference>
<dbReference type="Proteomes" id="UP000304880">
    <property type="component" value="Unassembled WGS sequence"/>
</dbReference>
<dbReference type="AlphaFoldDB" id="A0A5C4R3K2"/>
<evidence type="ECO:0000313" key="2">
    <source>
        <dbReference type="EMBL" id="TNH38341.1"/>
    </source>
</evidence>
<reference evidence="2 3" key="1">
    <citation type="submission" date="2019-06" db="EMBL/GenBank/DDBJ databases">
        <authorList>
            <person name="Li J."/>
        </authorList>
    </citation>
    <scope>NUCLEOTIDE SEQUENCE [LARGE SCALE GENOMIC DNA]</scope>
    <source>
        <strain evidence="2 3">CGMCC 1.8012</strain>
    </source>
</reference>
<dbReference type="SUPFAM" id="SSF50199">
    <property type="entry name" value="Staphylococcal nuclease"/>
    <property type="match status" value="1"/>
</dbReference>
<dbReference type="SMART" id="SM00318">
    <property type="entry name" value="SNc"/>
    <property type="match status" value="1"/>
</dbReference>
<dbReference type="Gene3D" id="2.40.50.90">
    <property type="match status" value="1"/>
</dbReference>
<comment type="caution">
    <text evidence="2">The sequence shown here is derived from an EMBL/GenBank/DDBJ whole genome shotgun (WGS) entry which is preliminary data.</text>
</comment>
<organism evidence="2 3">
    <name type="scientific">Paracoccus haeundaensis</name>
    <dbReference type="NCBI Taxonomy" id="225362"/>
    <lineage>
        <taxon>Bacteria</taxon>
        <taxon>Pseudomonadati</taxon>
        <taxon>Pseudomonadota</taxon>
        <taxon>Alphaproteobacteria</taxon>
        <taxon>Rhodobacterales</taxon>
        <taxon>Paracoccaceae</taxon>
        <taxon>Paracoccus</taxon>
    </lineage>
</organism>
<dbReference type="Pfam" id="PF00565">
    <property type="entry name" value="SNase"/>
    <property type="match status" value="1"/>
</dbReference>
<dbReference type="PANTHER" id="PTHR12302:SF26">
    <property type="entry name" value="BLR1266 PROTEIN"/>
    <property type="match status" value="1"/>
</dbReference>
<dbReference type="EMBL" id="VDDC01000031">
    <property type="protein sequence ID" value="TNH38341.1"/>
    <property type="molecule type" value="Genomic_DNA"/>
</dbReference>
<evidence type="ECO:0000313" key="3">
    <source>
        <dbReference type="Proteomes" id="UP000304880"/>
    </source>
</evidence>
<sequence length="148" mass="16182">MCCAIAGSVSANSISGRASVIDGDTIEIRGERIRLASVDAPESRQTCLDAKGRAWRCGQQAALALSDKIGRSPIVCLSEGRDQYDRILGECSVSNVSLSAWLVKNGWAVPYSDRVSRHYPAARRAKGARRGIWAGIFQRPSGWRKQYQ</sequence>
<dbReference type="InterPro" id="IPR016071">
    <property type="entry name" value="Staphylococal_nuclease_OB-fold"/>
</dbReference>